<dbReference type="EMBL" id="GEDC01019848">
    <property type="protein sequence ID" value="JAS17450.1"/>
    <property type="molecule type" value="Transcribed_RNA"/>
</dbReference>
<proteinExistence type="inferred from homology"/>
<dbReference type="GO" id="GO:2000766">
    <property type="term" value="P:negative regulation of cytoplasmic translation"/>
    <property type="evidence" value="ECO:0007669"/>
    <property type="project" value="TreeGrafter"/>
</dbReference>
<dbReference type="SMART" id="SM00360">
    <property type="entry name" value="RRM"/>
    <property type="match status" value="2"/>
</dbReference>
<dbReference type="GO" id="GO:0008135">
    <property type="term" value="F:translation factor activity, RNA binding"/>
    <property type="evidence" value="ECO:0007669"/>
    <property type="project" value="TreeGrafter"/>
</dbReference>
<dbReference type="GO" id="GO:0005737">
    <property type="term" value="C:cytoplasm"/>
    <property type="evidence" value="ECO:0007669"/>
    <property type="project" value="TreeGrafter"/>
</dbReference>
<evidence type="ECO:0000256" key="4">
    <source>
        <dbReference type="ARBA" id="ARBA00022884"/>
    </source>
</evidence>
<sequence>MHSINGKRYSAIKNKMGVNKISHDIDSGILDMDFGSNTPSPTGDSLMSISELLGLNLPRAHTLGTSSSQSPALSPLSVPFAPLTSTPINQGMRPTLNLSYSNSVDSGFESPDTSNPLKAMQMSNSYDLARPYSPMSPISYTPRAIRGSTPFSDCSSPTMDQTLIMNGSHNSRSNSPADSDISSASSIDPQMSDLMNSLSLNSTAISSPPTEQELVNLHNLHAVKTLTANTTQNVIKCLQTQSLHASILSTLLNYSGLDSKLLQVDNNANAILSKFHRNEAALCEPICTWSGQLPPRIIKSPTFSCKVFLGGVPWDVTESTLIAAFHQFGNVRVEWPGKAELANQPKGYVYIIFESEKQVKALLDCCTHNMSNGGSWFYRISSRKMKSKEVQVIPWCLSDSNCVRSSSQKLDPRTTVFVGALHGMLNAEGLSQIMNDLFGGVIYAGIDTDKYKYPIGSGRVTFNNSRSYMKAIITAFIEVKTSKFTKKLQVNPYIEDAPCSVCCVQQGPYFCKELECFRYFCRTCWLWHHEHQGTETHKTLTRNSKNTSISSMCSPPMRPSTAGNQ</sequence>
<dbReference type="CDD" id="cd12723">
    <property type="entry name" value="RRM1_CPEB1"/>
    <property type="match status" value="1"/>
</dbReference>
<evidence type="ECO:0000256" key="3">
    <source>
        <dbReference type="ARBA" id="ARBA00022845"/>
    </source>
</evidence>
<comment type="similarity">
    <text evidence="1">Belongs to the RRM CPEB family.</text>
</comment>
<accession>A0A1B6CVD2</accession>
<dbReference type="InterPro" id="IPR000504">
    <property type="entry name" value="RRM_dom"/>
</dbReference>
<dbReference type="InterPro" id="IPR012677">
    <property type="entry name" value="Nucleotide-bd_a/b_plait_sf"/>
</dbReference>
<dbReference type="InterPro" id="IPR034977">
    <property type="entry name" value="CPEB1_RRM1"/>
</dbReference>
<organism evidence="8">
    <name type="scientific">Clastoptera arizonana</name>
    <name type="common">Arizona spittle bug</name>
    <dbReference type="NCBI Taxonomy" id="38151"/>
    <lineage>
        <taxon>Eukaryota</taxon>
        <taxon>Metazoa</taxon>
        <taxon>Ecdysozoa</taxon>
        <taxon>Arthropoda</taxon>
        <taxon>Hexapoda</taxon>
        <taxon>Insecta</taxon>
        <taxon>Pterygota</taxon>
        <taxon>Neoptera</taxon>
        <taxon>Paraneoptera</taxon>
        <taxon>Hemiptera</taxon>
        <taxon>Auchenorrhyncha</taxon>
        <taxon>Cercopoidea</taxon>
        <taxon>Clastopteridae</taxon>
        <taxon>Clastoptera</taxon>
    </lineage>
</organism>
<dbReference type="PANTHER" id="PTHR12566">
    <property type="entry name" value="CYTOPLASMIC POLYADENYLATION ELEMENT BINDING PROTEIN CPEB"/>
    <property type="match status" value="1"/>
</dbReference>
<dbReference type="Pfam" id="PF16366">
    <property type="entry name" value="CEBP_ZZ"/>
    <property type="match status" value="1"/>
</dbReference>
<dbReference type="InterPro" id="IPR038446">
    <property type="entry name" value="CEBP_ZZ_sf"/>
</dbReference>
<dbReference type="CDD" id="cd19757">
    <property type="entry name" value="Bbox1"/>
    <property type="match status" value="1"/>
</dbReference>
<dbReference type="Pfam" id="PF16368">
    <property type="entry name" value="CEBP1_N"/>
    <property type="match status" value="1"/>
</dbReference>
<feature type="region of interest" description="Disordered" evidence="6">
    <location>
        <begin position="536"/>
        <end position="565"/>
    </location>
</feature>
<dbReference type="GO" id="GO:0043005">
    <property type="term" value="C:neuron projection"/>
    <property type="evidence" value="ECO:0007669"/>
    <property type="project" value="TreeGrafter"/>
</dbReference>
<dbReference type="InterPro" id="IPR034819">
    <property type="entry name" value="CPEB"/>
</dbReference>
<dbReference type="GO" id="GO:0005634">
    <property type="term" value="C:nucleus"/>
    <property type="evidence" value="ECO:0007669"/>
    <property type="project" value="TreeGrafter"/>
</dbReference>
<evidence type="ECO:0000256" key="5">
    <source>
        <dbReference type="PROSITE-ProRule" id="PRU00176"/>
    </source>
</evidence>
<dbReference type="SUPFAM" id="SSF54928">
    <property type="entry name" value="RNA-binding domain, RBD"/>
    <property type="match status" value="1"/>
</dbReference>
<dbReference type="Gene3D" id="3.30.70.330">
    <property type="match status" value="2"/>
</dbReference>
<feature type="region of interest" description="Disordered" evidence="6">
    <location>
        <begin position="166"/>
        <end position="188"/>
    </location>
</feature>
<reference evidence="8" key="1">
    <citation type="submission" date="2015-12" db="EMBL/GenBank/DDBJ databases">
        <title>De novo transcriptome assembly of four potential Pierce s Disease insect vectors from Arizona vineyards.</title>
        <authorList>
            <person name="Tassone E.E."/>
        </authorList>
    </citation>
    <scope>NUCLEOTIDE SEQUENCE</scope>
</reference>
<dbReference type="FunFam" id="3.30.70.330:FF:000054">
    <property type="entry name" value="Cytoplasmic polyadenylation element-binding protein 1"/>
    <property type="match status" value="1"/>
</dbReference>
<dbReference type="InterPro" id="IPR032296">
    <property type="entry name" value="CEBP_ZZ"/>
</dbReference>
<evidence type="ECO:0000313" key="8">
    <source>
        <dbReference type="EMBL" id="JAS17450.1"/>
    </source>
</evidence>
<keyword evidence="4 5" id="KW-0694">RNA-binding</keyword>
<evidence type="ECO:0000259" key="7">
    <source>
        <dbReference type="PROSITE" id="PS50102"/>
    </source>
</evidence>
<evidence type="ECO:0000256" key="1">
    <source>
        <dbReference type="ARBA" id="ARBA00010347"/>
    </source>
</evidence>
<dbReference type="CDD" id="cd12725">
    <property type="entry name" value="RRM2_CPEB1"/>
    <property type="match status" value="1"/>
</dbReference>
<evidence type="ECO:0000256" key="2">
    <source>
        <dbReference type="ARBA" id="ARBA00022737"/>
    </source>
</evidence>
<dbReference type="Pfam" id="PF16367">
    <property type="entry name" value="RRM_7"/>
    <property type="match status" value="1"/>
</dbReference>
<dbReference type="PANTHER" id="PTHR12566:SF9">
    <property type="entry name" value="CYTOPLASMIC POLYADENYLATION ELEMENT-BINDING PROTEIN 1"/>
    <property type="match status" value="1"/>
</dbReference>
<dbReference type="PROSITE" id="PS50102">
    <property type="entry name" value="RRM"/>
    <property type="match status" value="1"/>
</dbReference>
<dbReference type="GO" id="GO:0043022">
    <property type="term" value="F:ribosome binding"/>
    <property type="evidence" value="ECO:0007669"/>
    <property type="project" value="TreeGrafter"/>
</dbReference>
<feature type="compositionally biased region" description="Low complexity" evidence="6">
    <location>
        <begin position="175"/>
        <end position="188"/>
    </location>
</feature>
<keyword evidence="3" id="KW-0810">Translation regulation</keyword>
<feature type="domain" description="RRM" evidence="7">
    <location>
        <begin position="305"/>
        <end position="392"/>
    </location>
</feature>
<dbReference type="GO" id="GO:0045202">
    <property type="term" value="C:synapse"/>
    <property type="evidence" value="ECO:0007669"/>
    <property type="project" value="TreeGrafter"/>
</dbReference>
<dbReference type="GO" id="GO:0003730">
    <property type="term" value="F:mRNA 3'-UTR binding"/>
    <property type="evidence" value="ECO:0007669"/>
    <property type="project" value="InterPro"/>
</dbReference>
<protein>
    <recommendedName>
        <fullName evidence="7">RRM domain-containing protein</fullName>
    </recommendedName>
</protein>
<dbReference type="InterPro" id="IPR032292">
    <property type="entry name" value="CEBP1_N"/>
</dbReference>
<keyword evidence="2" id="KW-0677">Repeat</keyword>
<evidence type="ECO:0000256" key="6">
    <source>
        <dbReference type="SAM" id="MobiDB-lite"/>
    </source>
</evidence>
<name>A0A1B6CVD2_9HEMI</name>
<dbReference type="GO" id="GO:0000900">
    <property type="term" value="F:mRNA regulatory element binding translation repressor activity"/>
    <property type="evidence" value="ECO:0007669"/>
    <property type="project" value="TreeGrafter"/>
</dbReference>
<dbReference type="AlphaFoldDB" id="A0A1B6CVD2"/>
<dbReference type="FunFam" id="3.30.70.330:FF:000086">
    <property type="entry name" value="Putative Cytoplasmic polyadenylation element-binding protein 1"/>
    <property type="match status" value="1"/>
</dbReference>
<gene>
    <name evidence="8" type="ORF">g.11789</name>
</gene>
<dbReference type="InterPro" id="IPR035979">
    <property type="entry name" value="RBD_domain_sf"/>
</dbReference>
<feature type="compositionally biased region" description="Polar residues" evidence="6">
    <location>
        <begin position="541"/>
        <end position="553"/>
    </location>
</feature>
<dbReference type="Gene3D" id="4.10.640.40">
    <property type="entry name" value="Cytoplasmic polyadenylation element-binding protein, ZZ domain"/>
    <property type="match status" value="1"/>
</dbReference>